<dbReference type="InterPro" id="IPR046394">
    <property type="entry name" value="Helic_Prim_T7"/>
</dbReference>
<dbReference type="InterPro" id="IPR027417">
    <property type="entry name" value="P-loop_NTPase"/>
</dbReference>
<dbReference type="SUPFAM" id="SSF52540">
    <property type="entry name" value="P-loop containing nucleoside triphosphate hydrolases"/>
    <property type="match status" value="1"/>
</dbReference>
<keyword evidence="3" id="KW-0067">ATP-binding</keyword>
<accession>A0A5E8GTL2</accession>
<dbReference type="PANTHER" id="PTHR12873:SF0">
    <property type="entry name" value="TWINKLE MTDNA HELICASE"/>
    <property type="match status" value="1"/>
</dbReference>
<dbReference type="Gene3D" id="2.20.25.180">
    <property type="match status" value="1"/>
</dbReference>
<dbReference type="AlphaFoldDB" id="A0A5E8GTL2"/>
<reference evidence="3 4" key="2">
    <citation type="submission" date="2013-04" db="EMBL/GenBank/DDBJ databases">
        <authorList>
            <person name="Fiebig A."/>
            <person name="Pradella S."/>
            <person name="Wagner-Doebler I."/>
        </authorList>
    </citation>
    <scope>NUCLEOTIDE SEQUENCE [LARGE SCALE GENOMIC DNA]</scope>
    <source>
        <strain evidence="4">DSM 17067 / NCIMB 14079 / DFL-11</strain>
    </source>
</reference>
<dbReference type="Pfam" id="PF03796">
    <property type="entry name" value="DnaB_C"/>
    <property type="match status" value="1"/>
</dbReference>
<dbReference type="CDD" id="cd19483">
    <property type="entry name" value="RecA-like_Gp4D_helicase"/>
    <property type="match status" value="1"/>
</dbReference>
<evidence type="ECO:0000259" key="1">
    <source>
        <dbReference type="PROSITE" id="PS50880"/>
    </source>
</evidence>
<dbReference type="PANTHER" id="PTHR12873">
    <property type="entry name" value="T7-LIKE MITOCHONDRIAL DNA HELICASE"/>
    <property type="match status" value="1"/>
</dbReference>
<dbReference type="InterPro" id="IPR006171">
    <property type="entry name" value="TOPRIM_dom"/>
</dbReference>
<reference evidence="3 4" key="1">
    <citation type="submission" date="2008-01" db="EMBL/GenBank/DDBJ databases">
        <authorList>
            <person name="Wagner-Dobler I."/>
            <person name="Ferriera S."/>
            <person name="Johnson J."/>
            <person name="Kravitz S."/>
            <person name="Beeson K."/>
            <person name="Sutton G."/>
            <person name="Rogers Y.-H."/>
            <person name="Friedman R."/>
            <person name="Frazier M."/>
            <person name="Venter J.C."/>
        </authorList>
    </citation>
    <scope>NUCLEOTIDE SEQUENCE [LARGE SCALE GENOMIC DNA]</scope>
    <source>
        <strain evidence="4">DSM 17067 / NCIMB 14079 / DFL-11</strain>
    </source>
</reference>
<dbReference type="InterPro" id="IPR048774">
    <property type="entry name" value="Helic-prim_T7_N"/>
</dbReference>
<evidence type="ECO:0000313" key="4">
    <source>
        <dbReference type="Proteomes" id="UP000004703"/>
    </source>
</evidence>
<dbReference type="SUPFAM" id="SSF57783">
    <property type="entry name" value="Zinc beta-ribbon"/>
    <property type="match status" value="1"/>
</dbReference>
<dbReference type="PROSITE" id="PS50880">
    <property type="entry name" value="TOPRIM"/>
    <property type="match status" value="1"/>
</dbReference>
<dbReference type="GO" id="GO:0006260">
    <property type="term" value="P:DNA replication"/>
    <property type="evidence" value="ECO:0007669"/>
    <property type="project" value="InterPro"/>
</dbReference>
<dbReference type="GO" id="GO:0005524">
    <property type="term" value="F:ATP binding"/>
    <property type="evidence" value="ECO:0007669"/>
    <property type="project" value="InterPro"/>
</dbReference>
<evidence type="ECO:0000259" key="2">
    <source>
        <dbReference type="PROSITE" id="PS51199"/>
    </source>
</evidence>
<name>A0A5E8GTL2_ROSAD</name>
<dbReference type="InterPro" id="IPR034154">
    <property type="entry name" value="TOPRIM_DnaG/twinkle"/>
</dbReference>
<dbReference type="SUPFAM" id="SSF56731">
    <property type="entry name" value="DNA primase core"/>
    <property type="match status" value="1"/>
</dbReference>
<organism evidence="3 4">
    <name type="scientific">Roseibium alexandrii (strain DSM 17067 / NCIMB 14079 / DFL-11)</name>
    <name type="common">Labrenzia alexandrii</name>
    <dbReference type="NCBI Taxonomy" id="244592"/>
    <lineage>
        <taxon>Bacteria</taxon>
        <taxon>Pseudomonadati</taxon>
        <taxon>Pseudomonadota</taxon>
        <taxon>Alphaproteobacteria</taxon>
        <taxon>Hyphomicrobiales</taxon>
        <taxon>Stappiaceae</taxon>
        <taxon>Roseibium</taxon>
    </lineage>
</organism>
<dbReference type="InterPro" id="IPR027032">
    <property type="entry name" value="Twinkle-like"/>
</dbReference>
<comment type="caution">
    <text evidence="3">The sequence shown here is derived from an EMBL/GenBank/DDBJ whole genome shotgun (WGS) entry which is preliminary data.</text>
</comment>
<protein>
    <submittedName>
        <fullName evidence="3">Replicative DNA helicase</fullName>
    </submittedName>
</protein>
<proteinExistence type="inferred from homology"/>
<keyword evidence="3" id="KW-0547">Nucleotide-binding</keyword>
<dbReference type="Pfam" id="PF13155">
    <property type="entry name" value="Toprim_2"/>
    <property type="match status" value="1"/>
</dbReference>
<dbReference type="PROSITE" id="PS51199">
    <property type="entry name" value="SF4_HELICASE"/>
    <property type="match status" value="1"/>
</dbReference>
<keyword evidence="3" id="KW-0347">Helicase</keyword>
<dbReference type="GO" id="GO:0003697">
    <property type="term" value="F:single-stranded DNA binding"/>
    <property type="evidence" value="ECO:0007669"/>
    <property type="project" value="InterPro"/>
</dbReference>
<dbReference type="Gene3D" id="3.40.1360.10">
    <property type="match status" value="1"/>
</dbReference>
<dbReference type="Gene3D" id="3.40.50.300">
    <property type="entry name" value="P-loop containing nucleotide triphosphate hydrolases"/>
    <property type="match status" value="1"/>
</dbReference>
<dbReference type="HAMAP" id="MF_04154">
    <property type="entry name" value="Helic_Prim_T7"/>
    <property type="match status" value="1"/>
</dbReference>
<dbReference type="EMBL" id="ACCU02000003">
    <property type="protein sequence ID" value="EEE42855.1"/>
    <property type="molecule type" value="Genomic_DNA"/>
</dbReference>
<dbReference type="Gene3D" id="2.20.25.10">
    <property type="match status" value="1"/>
</dbReference>
<dbReference type="GO" id="GO:0043139">
    <property type="term" value="F:5'-3' DNA helicase activity"/>
    <property type="evidence" value="ECO:0007669"/>
    <property type="project" value="InterPro"/>
</dbReference>
<evidence type="ECO:0000313" key="3">
    <source>
        <dbReference type="EMBL" id="EEE42855.1"/>
    </source>
</evidence>
<dbReference type="Proteomes" id="UP000004703">
    <property type="component" value="Chromosome"/>
</dbReference>
<sequence length="539" mass="59784">MGWMEQHIACPCGDSSDAYSINDDGWGKCFSCDKRFPPDGQESKGVTEKKKNKDLLPVDGFRDLPARKIREEVCQKYGYFVTEDPKTGDTIQVAPYKDANGRTVAQKVRGKSKKFYTLGDFSKAGLFGQHLARKGGKRLVVTEGEIDAMSVHQALKTWPAVSIPNGAQSAAAAVKENLEFLESYEKIVFMFDGDEPGQKAAQECARVLSPGKACIATLPLKDANEMLKEGRTQELVQAFWEASEYRPDGIVSGKDVWEQAVKQTEQGISYPWPSMNGITYGQRKGELTTWTAGSGMGKSAFVREIEYDLLKQGYKVASIRLEENVGRTAKGLMGIHLNKPIHLPGQEVSEEDMRIAFEATVGCGRFWLLDHFGSLEDDNLMSKMRYLAKGLGVDFIILDHISIVVSGMDTGSDERRVIDNLMTQLRSLVEESGVGMHLISHLKRADKKGHEDGAQISLSQLRGSGAIAQLSDMVIGLERNQQAKSEDARNLTKVRVLKNRFSGETGIAAYVRYDKDTGRLNEVAYEEDFEAEDDEDSDF</sequence>
<dbReference type="CDD" id="cd01029">
    <property type="entry name" value="TOPRIM_primases"/>
    <property type="match status" value="1"/>
</dbReference>
<keyword evidence="3" id="KW-0378">Hydrolase</keyword>
<gene>
    <name evidence="3" type="ORF">SADFL11_PLAS27</name>
</gene>
<feature type="domain" description="Toprim" evidence="1">
    <location>
        <begin position="137"/>
        <end position="223"/>
    </location>
</feature>
<dbReference type="SMART" id="SM00493">
    <property type="entry name" value="TOPRIM"/>
    <property type="match status" value="1"/>
</dbReference>
<feature type="domain" description="SF4 helicase" evidence="2">
    <location>
        <begin position="261"/>
        <end position="526"/>
    </location>
</feature>
<dbReference type="Pfam" id="PF21268">
    <property type="entry name" value="Helic-prim_T7_N"/>
    <property type="match status" value="1"/>
</dbReference>
<dbReference type="InterPro" id="IPR007694">
    <property type="entry name" value="DNA_helicase_DnaB-like_C"/>
</dbReference>